<comment type="caution">
    <text evidence="1">The sequence shown here is derived from an EMBL/GenBank/DDBJ whole genome shotgun (WGS) entry which is preliminary data.</text>
</comment>
<dbReference type="Proteomes" id="UP000789920">
    <property type="component" value="Unassembled WGS sequence"/>
</dbReference>
<feature type="non-terminal residue" evidence="1">
    <location>
        <position position="178"/>
    </location>
</feature>
<dbReference type="EMBL" id="CAJVQC010007217">
    <property type="protein sequence ID" value="CAG8576323.1"/>
    <property type="molecule type" value="Genomic_DNA"/>
</dbReference>
<organism evidence="1 2">
    <name type="scientific">Racocetra persica</name>
    <dbReference type="NCBI Taxonomy" id="160502"/>
    <lineage>
        <taxon>Eukaryota</taxon>
        <taxon>Fungi</taxon>
        <taxon>Fungi incertae sedis</taxon>
        <taxon>Mucoromycota</taxon>
        <taxon>Glomeromycotina</taxon>
        <taxon>Glomeromycetes</taxon>
        <taxon>Diversisporales</taxon>
        <taxon>Gigasporaceae</taxon>
        <taxon>Racocetra</taxon>
    </lineage>
</organism>
<proteinExistence type="predicted"/>
<evidence type="ECO:0000313" key="1">
    <source>
        <dbReference type="EMBL" id="CAG8576323.1"/>
    </source>
</evidence>
<evidence type="ECO:0000313" key="2">
    <source>
        <dbReference type="Proteomes" id="UP000789920"/>
    </source>
</evidence>
<name>A0ACA9MAA4_9GLOM</name>
<protein>
    <submittedName>
        <fullName evidence="1">28951_t:CDS:1</fullName>
    </submittedName>
</protein>
<gene>
    <name evidence="1" type="ORF">RPERSI_LOCUS4953</name>
</gene>
<accession>A0ACA9MAA4</accession>
<reference evidence="1" key="1">
    <citation type="submission" date="2021-06" db="EMBL/GenBank/DDBJ databases">
        <authorList>
            <person name="Kallberg Y."/>
            <person name="Tangrot J."/>
            <person name="Rosling A."/>
        </authorList>
    </citation>
    <scope>NUCLEOTIDE SEQUENCE</scope>
    <source>
        <strain evidence="1">MA461A</strain>
    </source>
</reference>
<keyword evidence="2" id="KW-1185">Reference proteome</keyword>
<sequence length="178" mass="20275">MMQNESSSSANRLEKDIIQIKKALKKLSNHNTSKDDLDSLLVSQSPGRPTKIINERSLRNRDEFLPMSKQYKKRLMNKIDVIIAGFDDSEISDPEETWISQKRLFVKNVFSKIIKALESRFECTRNNDDGSNNGDDSFSGKDTDKNSQQNTKDNSDDSDVEDSNDDKDSRSSDNKETS</sequence>